<dbReference type="GO" id="GO:0006635">
    <property type="term" value="P:fatty acid beta-oxidation"/>
    <property type="evidence" value="ECO:0007669"/>
    <property type="project" value="TreeGrafter"/>
</dbReference>
<keyword evidence="2" id="KW-0456">Lyase</keyword>
<gene>
    <name evidence="3" type="ORF">ICI42_22070</name>
</gene>
<dbReference type="Pfam" id="PF00378">
    <property type="entry name" value="ECH_1"/>
    <property type="match status" value="1"/>
</dbReference>
<name>A0A8J6PZR0_9HYPH</name>
<dbReference type="Gene3D" id="1.10.12.10">
    <property type="entry name" value="Lyase 2-enoyl-coa Hydratase, Chain A, domain 2"/>
    <property type="match status" value="1"/>
</dbReference>
<dbReference type="GO" id="GO:0016829">
    <property type="term" value="F:lyase activity"/>
    <property type="evidence" value="ECO:0007669"/>
    <property type="project" value="UniProtKB-KW"/>
</dbReference>
<dbReference type="InterPro" id="IPR014748">
    <property type="entry name" value="Enoyl-CoA_hydra_C"/>
</dbReference>
<dbReference type="InterPro" id="IPR001753">
    <property type="entry name" value="Enoyl-CoA_hydra/iso"/>
</dbReference>
<accession>A0A8J6PZR0</accession>
<comment type="caution">
    <text evidence="3">The sequence shown here is derived from an EMBL/GenBank/DDBJ whole genome shotgun (WGS) entry which is preliminary data.</text>
</comment>
<protein>
    <submittedName>
        <fullName evidence="3">Enoyl-CoA hydratase/isomerase family protein</fullName>
    </submittedName>
</protein>
<evidence type="ECO:0000313" key="4">
    <source>
        <dbReference type="Proteomes" id="UP000643405"/>
    </source>
</evidence>
<reference evidence="3" key="1">
    <citation type="submission" date="2020-09" db="EMBL/GenBank/DDBJ databases">
        <title>Genome seq and assembly of Tianweitania sp.</title>
        <authorList>
            <person name="Chhetri G."/>
        </authorList>
    </citation>
    <scope>NUCLEOTIDE SEQUENCE</scope>
    <source>
        <strain evidence="3">Rool2</strain>
    </source>
</reference>
<dbReference type="AlphaFoldDB" id="A0A8J6PZR0"/>
<dbReference type="InterPro" id="IPR029045">
    <property type="entry name" value="ClpP/crotonase-like_dom_sf"/>
</dbReference>
<dbReference type="SUPFAM" id="SSF52096">
    <property type="entry name" value="ClpP/crotonase"/>
    <property type="match status" value="1"/>
</dbReference>
<dbReference type="CDD" id="cd06558">
    <property type="entry name" value="crotonase-like"/>
    <property type="match status" value="1"/>
</dbReference>
<sequence>MTDTTSPGIRAEKRGRTAILTIDNPSRRNAIARKLRQELNGLVKEMLADESVAAIVLTGAGEHFSAGADISEMRERSIAEYRELHVESTTVVRLMMAGRKPVIAAVEGIAFGGGLSLACAADFVVASKTARFCAAFIKVGLLPDIGILWTLPQKIGRAKAAEFLALATEFDADEGHRLGLVSQISNPGHALTDALALAETLSKNPPVSMALIKSALTNSNHSLNESLNVEIDYQSILRATADHKEAVKAFLEKRPPEFSAQ</sequence>
<evidence type="ECO:0000256" key="1">
    <source>
        <dbReference type="ARBA" id="ARBA00005254"/>
    </source>
</evidence>
<dbReference type="Gene3D" id="3.90.226.10">
    <property type="entry name" value="2-enoyl-CoA Hydratase, Chain A, domain 1"/>
    <property type="match status" value="1"/>
</dbReference>
<dbReference type="PANTHER" id="PTHR11941">
    <property type="entry name" value="ENOYL-COA HYDRATASE-RELATED"/>
    <property type="match status" value="1"/>
</dbReference>
<evidence type="ECO:0000313" key="3">
    <source>
        <dbReference type="EMBL" id="MBD0417332.1"/>
    </source>
</evidence>
<keyword evidence="4" id="KW-1185">Reference proteome</keyword>
<dbReference type="RefSeq" id="WP_188166773.1">
    <property type="nucleotide sequence ID" value="NZ_JACVVX010000012.1"/>
</dbReference>
<dbReference type="EMBL" id="JACVVX010000012">
    <property type="protein sequence ID" value="MBD0417332.1"/>
    <property type="molecule type" value="Genomic_DNA"/>
</dbReference>
<organism evidence="3 4">
    <name type="scientific">Oryzicola mucosus</name>
    <dbReference type="NCBI Taxonomy" id="2767425"/>
    <lineage>
        <taxon>Bacteria</taxon>
        <taxon>Pseudomonadati</taxon>
        <taxon>Pseudomonadota</taxon>
        <taxon>Alphaproteobacteria</taxon>
        <taxon>Hyphomicrobiales</taxon>
        <taxon>Phyllobacteriaceae</taxon>
        <taxon>Oryzicola</taxon>
    </lineage>
</organism>
<comment type="similarity">
    <text evidence="1">Belongs to the enoyl-CoA hydratase/isomerase family.</text>
</comment>
<evidence type="ECO:0000256" key="2">
    <source>
        <dbReference type="ARBA" id="ARBA00023239"/>
    </source>
</evidence>
<dbReference type="Proteomes" id="UP000643405">
    <property type="component" value="Unassembled WGS sequence"/>
</dbReference>
<proteinExistence type="inferred from homology"/>
<dbReference type="PANTHER" id="PTHR11941:SF133">
    <property type="entry name" value="1,2-EPOXYPHENYLACETYL-COA ISOMERASE"/>
    <property type="match status" value="1"/>
</dbReference>